<feature type="transmembrane region" description="Helical" evidence="9">
    <location>
        <begin position="97"/>
        <end position="118"/>
    </location>
</feature>
<name>F3YXH8_DESAF</name>
<dbReference type="KEGG" id="daf:Desaf_3471"/>
<evidence type="ECO:0000313" key="11">
    <source>
        <dbReference type="EMBL" id="EGJ51755.1"/>
    </source>
</evidence>
<evidence type="ECO:0000256" key="7">
    <source>
        <dbReference type="ARBA" id="ARBA00023136"/>
    </source>
</evidence>
<dbReference type="STRING" id="690850.Desaf_3471"/>
<evidence type="ECO:0000256" key="5">
    <source>
        <dbReference type="ARBA" id="ARBA00022692"/>
    </source>
</evidence>
<dbReference type="GO" id="GO:0015740">
    <property type="term" value="P:C4-dicarboxylate transport"/>
    <property type="evidence" value="ECO:0007669"/>
    <property type="project" value="TreeGrafter"/>
</dbReference>
<evidence type="ECO:0000256" key="3">
    <source>
        <dbReference type="ARBA" id="ARBA00022475"/>
    </source>
</evidence>
<keyword evidence="3" id="KW-1003">Cell membrane</keyword>
<comment type="subcellular location">
    <subcellularLocation>
        <location evidence="1">Cell inner membrane</location>
        <topology evidence="1">Multi-pass membrane protein</topology>
    </subcellularLocation>
</comment>
<comment type="similarity">
    <text evidence="8">Belongs to the TRAP transporter small permease family.</text>
</comment>
<evidence type="ECO:0000313" key="12">
    <source>
        <dbReference type="Proteomes" id="UP000007844"/>
    </source>
</evidence>
<dbReference type="Pfam" id="PF04290">
    <property type="entry name" value="DctQ"/>
    <property type="match status" value="1"/>
</dbReference>
<keyword evidence="4" id="KW-0997">Cell inner membrane</keyword>
<proteinExistence type="inferred from homology"/>
<keyword evidence="7 9" id="KW-0472">Membrane</keyword>
<evidence type="ECO:0000256" key="6">
    <source>
        <dbReference type="ARBA" id="ARBA00022989"/>
    </source>
</evidence>
<evidence type="ECO:0000256" key="4">
    <source>
        <dbReference type="ARBA" id="ARBA00022519"/>
    </source>
</evidence>
<dbReference type="RefSeq" id="WP_014261369.1">
    <property type="nucleotide sequence ID" value="NC_016629.1"/>
</dbReference>
<gene>
    <name evidence="11" type="ORF">Desaf_3471</name>
</gene>
<evidence type="ECO:0000256" key="1">
    <source>
        <dbReference type="ARBA" id="ARBA00004429"/>
    </source>
</evidence>
<dbReference type="eggNOG" id="COG3090">
    <property type="taxonomic scope" value="Bacteria"/>
</dbReference>
<keyword evidence="6 9" id="KW-1133">Transmembrane helix</keyword>
<evidence type="ECO:0000256" key="2">
    <source>
        <dbReference type="ARBA" id="ARBA00022448"/>
    </source>
</evidence>
<reference evidence="11 12" key="1">
    <citation type="journal article" date="2011" name="J. Bacteriol.">
        <title>Genome sequence of the mercury-methylating and pleomorphic Desulfovibrio africanus Strain Walvis Bay.</title>
        <authorList>
            <person name="Brown S.D."/>
            <person name="Wall J.D."/>
            <person name="Kucken A.M."/>
            <person name="Gilmour C.C."/>
            <person name="Podar M."/>
            <person name="Brandt C.C."/>
            <person name="Teshima H."/>
            <person name="Detter J.C."/>
            <person name="Han C.S."/>
            <person name="Land M.L."/>
            <person name="Lucas S."/>
            <person name="Han J."/>
            <person name="Pennacchio L."/>
            <person name="Nolan M."/>
            <person name="Pitluck S."/>
            <person name="Woyke T."/>
            <person name="Goodwin L."/>
            <person name="Palumbo A.V."/>
            <person name="Elias D.A."/>
        </authorList>
    </citation>
    <scope>NUCLEOTIDE SEQUENCE [LARGE SCALE GENOMIC DNA]</scope>
    <source>
        <strain evidence="11 12">Walvis Bay</strain>
    </source>
</reference>
<dbReference type="EMBL" id="CP003221">
    <property type="protein sequence ID" value="EGJ51755.1"/>
    <property type="molecule type" value="Genomic_DNA"/>
</dbReference>
<dbReference type="GO" id="GO:0022857">
    <property type="term" value="F:transmembrane transporter activity"/>
    <property type="evidence" value="ECO:0007669"/>
    <property type="project" value="TreeGrafter"/>
</dbReference>
<feature type="domain" description="Tripartite ATP-independent periplasmic transporters DctQ component" evidence="10">
    <location>
        <begin position="34"/>
        <end position="166"/>
    </location>
</feature>
<sequence length="168" mass="18098">MTEHVPNPGRPSARLFSGLEGGMKVVAAACLMGMALVTGLDVAGRAAMNTPLFGSEEITSILAALVVGFSLPYAHSQGSHIGVEVVYQRLGRRARRMLDFCTRLVSAALFGEIARQMWAYGLDKRAVGQVSMNLGLPTYHVLFALAGCFAVFALFQLRDALRALRRQG</sequence>
<feature type="transmembrane region" description="Helical" evidence="9">
    <location>
        <begin position="138"/>
        <end position="157"/>
    </location>
</feature>
<evidence type="ECO:0000256" key="8">
    <source>
        <dbReference type="ARBA" id="ARBA00038436"/>
    </source>
</evidence>
<keyword evidence="12" id="KW-1185">Reference proteome</keyword>
<evidence type="ECO:0000259" key="10">
    <source>
        <dbReference type="Pfam" id="PF04290"/>
    </source>
</evidence>
<dbReference type="GO" id="GO:0005886">
    <property type="term" value="C:plasma membrane"/>
    <property type="evidence" value="ECO:0007669"/>
    <property type="project" value="UniProtKB-SubCell"/>
</dbReference>
<dbReference type="PANTHER" id="PTHR35011:SF10">
    <property type="entry name" value="TRAP TRANSPORTER SMALL PERMEASE PROTEIN"/>
    <property type="match status" value="1"/>
</dbReference>
<dbReference type="AlphaFoldDB" id="F3YXH8"/>
<dbReference type="PANTHER" id="PTHR35011">
    <property type="entry name" value="2,3-DIKETO-L-GULONATE TRAP TRANSPORTER SMALL PERMEASE PROTEIN YIAM"/>
    <property type="match status" value="1"/>
</dbReference>
<evidence type="ECO:0000256" key="9">
    <source>
        <dbReference type="SAM" id="Phobius"/>
    </source>
</evidence>
<keyword evidence="2" id="KW-0813">Transport</keyword>
<organism evidence="11 12">
    <name type="scientific">Desulfocurvibacter africanus subsp. africanus str. Walvis Bay</name>
    <dbReference type="NCBI Taxonomy" id="690850"/>
    <lineage>
        <taxon>Bacteria</taxon>
        <taxon>Pseudomonadati</taxon>
        <taxon>Thermodesulfobacteriota</taxon>
        <taxon>Desulfovibrionia</taxon>
        <taxon>Desulfovibrionales</taxon>
        <taxon>Desulfovibrionaceae</taxon>
        <taxon>Desulfocurvibacter</taxon>
    </lineage>
</organism>
<dbReference type="InterPro" id="IPR055348">
    <property type="entry name" value="DctQ"/>
</dbReference>
<keyword evidence="5 9" id="KW-0812">Transmembrane</keyword>
<dbReference type="Proteomes" id="UP000007844">
    <property type="component" value="Chromosome"/>
</dbReference>
<accession>F3YXH8</accession>
<feature type="transmembrane region" description="Helical" evidence="9">
    <location>
        <begin position="21"/>
        <end position="38"/>
    </location>
</feature>
<protein>
    <submittedName>
        <fullName evidence="11">Tripartite ATP-independent periplasmic transporter DctQ component</fullName>
    </submittedName>
</protein>
<dbReference type="HOGENOM" id="CLU_086356_8_5_7"/>
<dbReference type="InterPro" id="IPR007387">
    <property type="entry name" value="TRAP_DctQ"/>
</dbReference>